<sequence>MGGAGGDQGGGAQRQAVAVAYGVELAQGEAEQQTGGQNVGVDGGVQPGVVVDPGEQPGAVQQPQASHVEQRGHRRQEQRPEQPGADHRAQSAPYRARRQSAQGEGHRAPQHQEQRGGHADDQMADHVRGELPARYRCQRHRGQRGLARAEEGVP</sequence>
<dbReference type="Proteomes" id="UP001500668">
    <property type="component" value="Unassembled WGS sequence"/>
</dbReference>
<dbReference type="EMBL" id="BAAACA010000009">
    <property type="protein sequence ID" value="GAA0588329.1"/>
    <property type="molecule type" value="Genomic_DNA"/>
</dbReference>
<feature type="compositionally biased region" description="Gly residues" evidence="1">
    <location>
        <begin position="37"/>
        <end position="46"/>
    </location>
</feature>
<feature type="compositionally biased region" description="Low complexity" evidence="1">
    <location>
        <begin position="47"/>
        <end position="58"/>
    </location>
</feature>
<feature type="compositionally biased region" description="Basic and acidic residues" evidence="1">
    <location>
        <begin position="68"/>
        <end position="89"/>
    </location>
</feature>
<keyword evidence="3" id="KW-1185">Reference proteome</keyword>
<evidence type="ECO:0000313" key="3">
    <source>
        <dbReference type="Proteomes" id="UP001500668"/>
    </source>
</evidence>
<organism evidence="2 3">
    <name type="scientific">Streptomyces crystallinus</name>
    <dbReference type="NCBI Taxonomy" id="68191"/>
    <lineage>
        <taxon>Bacteria</taxon>
        <taxon>Bacillati</taxon>
        <taxon>Actinomycetota</taxon>
        <taxon>Actinomycetes</taxon>
        <taxon>Kitasatosporales</taxon>
        <taxon>Streptomycetaceae</taxon>
        <taxon>Streptomyces</taxon>
    </lineage>
</organism>
<protein>
    <submittedName>
        <fullName evidence="2">Uncharacterized protein</fullName>
    </submittedName>
</protein>
<evidence type="ECO:0000256" key="1">
    <source>
        <dbReference type="SAM" id="MobiDB-lite"/>
    </source>
</evidence>
<feature type="region of interest" description="Disordered" evidence="1">
    <location>
        <begin position="29"/>
        <end position="154"/>
    </location>
</feature>
<gene>
    <name evidence="2" type="ORF">GCM10010394_16940</name>
</gene>
<proteinExistence type="predicted"/>
<name>A0ABP3QCN1_9ACTN</name>
<accession>A0ABP3QCN1</accession>
<evidence type="ECO:0000313" key="2">
    <source>
        <dbReference type="EMBL" id="GAA0588329.1"/>
    </source>
</evidence>
<reference evidence="3" key="1">
    <citation type="journal article" date="2019" name="Int. J. Syst. Evol. Microbiol.">
        <title>The Global Catalogue of Microorganisms (GCM) 10K type strain sequencing project: providing services to taxonomists for standard genome sequencing and annotation.</title>
        <authorList>
            <consortium name="The Broad Institute Genomics Platform"/>
            <consortium name="The Broad Institute Genome Sequencing Center for Infectious Disease"/>
            <person name="Wu L."/>
            <person name="Ma J."/>
        </authorList>
    </citation>
    <scope>NUCLEOTIDE SEQUENCE [LARGE SCALE GENOMIC DNA]</scope>
    <source>
        <strain evidence="3">JCM 5067</strain>
    </source>
</reference>
<feature type="compositionally biased region" description="Basic and acidic residues" evidence="1">
    <location>
        <begin position="104"/>
        <end position="133"/>
    </location>
</feature>
<comment type="caution">
    <text evidence="2">The sequence shown here is derived from an EMBL/GenBank/DDBJ whole genome shotgun (WGS) entry which is preliminary data.</text>
</comment>